<dbReference type="Gene3D" id="3.40.50.300">
    <property type="entry name" value="P-loop containing nucleotide triphosphate hydrolases"/>
    <property type="match status" value="1"/>
</dbReference>
<proteinExistence type="predicted"/>
<reference evidence="3" key="1">
    <citation type="submission" date="2016-07" db="EMBL/GenBank/DDBJ databases">
        <title>Frankia sp. NRRL B-16219 Genome sequencing.</title>
        <authorList>
            <person name="Ghodhbane-Gtari F."/>
            <person name="Swanson E."/>
            <person name="Gueddou A."/>
            <person name="Louati M."/>
            <person name="Nouioui I."/>
            <person name="Hezbri K."/>
            <person name="Abebe-Akele F."/>
            <person name="Simpson S."/>
            <person name="Morris K."/>
            <person name="Thomas K."/>
            <person name="Gtari M."/>
            <person name="Tisa L.S."/>
        </authorList>
    </citation>
    <scope>NUCLEOTIDE SEQUENCE [LARGE SCALE GENOMIC DNA]</scope>
    <source>
        <strain evidence="3">NRRL B-16219</strain>
    </source>
</reference>
<accession>A0A1S1R5J4</accession>
<gene>
    <name evidence="2" type="ORF">BBK14_11370</name>
</gene>
<dbReference type="Pfam" id="PF01695">
    <property type="entry name" value="IstB_IS21"/>
    <property type="match status" value="1"/>
</dbReference>
<dbReference type="PANTHER" id="PTHR30050:SF4">
    <property type="entry name" value="ATP-BINDING PROTEIN RV3427C IN INSERTION SEQUENCE-RELATED"/>
    <property type="match status" value="1"/>
</dbReference>
<dbReference type="AlphaFoldDB" id="A0A1S1R5J4"/>
<feature type="domain" description="IstB-like ATP-binding" evidence="1">
    <location>
        <begin position="108"/>
        <end position="223"/>
    </location>
</feature>
<protein>
    <recommendedName>
        <fullName evidence="1">IstB-like ATP-binding domain-containing protein</fullName>
    </recommendedName>
</protein>
<comment type="caution">
    <text evidence="2">The sequence shown here is derived from an EMBL/GenBank/DDBJ whole genome shotgun (WGS) entry which is preliminary data.</text>
</comment>
<dbReference type="SUPFAM" id="SSF52540">
    <property type="entry name" value="P-loop containing nucleoside triphosphate hydrolases"/>
    <property type="match status" value="1"/>
</dbReference>
<dbReference type="OrthoDB" id="9776217at2"/>
<dbReference type="PANTHER" id="PTHR30050">
    <property type="entry name" value="CHROMOSOMAL REPLICATION INITIATOR PROTEIN DNAA"/>
    <property type="match status" value="1"/>
</dbReference>
<dbReference type="InterPro" id="IPR002611">
    <property type="entry name" value="IstB_ATP-bd"/>
</dbReference>
<dbReference type="GO" id="GO:0005524">
    <property type="term" value="F:ATP binding"/>
    <property type="evidence" value="ECO:0007669"/>
    <property type="project" value="InterPro"/>
</dbReference>
<evidence type="ECO:0000313" key="2">
    <source>
        <dbReference type="EMBL" id="OHV42213.1"/>
    </source>
</evidence>
<dbReference type="EMBL" id="MAXA01000047">
    <property type="protein sequence ID" value="OHV42213.1"/>
    <property type="molecule type" value="Genomic_DNA"/>
</dbReference>
<dbReference type="Proteomes" id="UP000179769">
    <property type="component" value="Unassembled WGS sequence"/>
</dbReference>
<organism evidence="2 3">
    <name type="scientific">Parafrankia soli</name>
    <dbReference type="NCBI Taxonomy" id="2599596"/>
    <lineage>
        <taxon>Bacteria</taxon>
        <taxon>Bacillati</taxon>
        <taxon>Actinomycetota</taxon>
        <taxon>Actinomycetes</taxon>
        <taxon>Frankiales</taxon>
        <taxon>Frankiaceae</taxon>
        <taxon>Parafrankia</taxon>
    </lineage>
</organism>
<dbReference type="InterPro" id="IPR027417">
    <property type="entry name" value="P-loop_NTPase"/>
</dbReference>
<dbReference type="GO" id="GO:0006260">
    <property type="term" value="P:DNA replication"/>
    <property type="evidence" value="ECO:0007669"/>
    <property type="project" value="TreeGrafter"/>
</dbReference>
<keyword evidence="3" id="KW-1185">Reference proteome</keyword>
<dbReference type="RefSeq" id="WP_071060234.1">
    <property type="nucleotide sequence ID" value="NZ_MAXA01000047.1"/>
</dbReference>
<evidence type="ECO:0000313" key="3">
    <source>
        <dbReference type="Proteomes" id="UP000179769"/>
    </source>
</evidence>
<name>A0A1S1R5J4_9ACTN</name>
<evidence type="ECO:0000259" key="1">
    <source>
        <dbReference type="Pfam" id="PF01695"/>
    </source>
</evidence>
<sequence length="244" mass="26518">MTTTDPGLFGDLARRMLANPPRFVPATQAERLTCGLSNCPCPHDPNAAPGCDAGWTHGDDGVRRCPACQTHARAFRYRRQRPTAFADARMDDVDPTHRRIMLDWLTGPARTLIIAGRVGVGKSHAAYALTNHAAEHGADIAAWTVPDLLVDIAPEGDPSALRTARTAGLLLLDDLGVEKPSEWRVEQITGLADARIRSGLRQIITTNVPYADLAARYGERVMSRLTGGAVAVKLDGPDRRRVTW</sequence>